<reference evidence="4 5" key="1">
    <citation type="submission" date="2019-02" db="EMBL/GenBank/DDBJ databases">
        <title>Deep-cultivation of Planctomycetes and their phenomic and genomic characterization uncovers novel biology.</title>
        <authorList>
            <person name="Wiegand S."/>
            <person name="Jogler M."/>
            <person name="Boedeker C."/>
            <person name="Pinto D."/>
            <person name="Vollmers J."/>
            <person name="Rivas-Marin E."/>
            <person name="Kohn T."/>
            <person name="Peeters S.H."/>
            <person name="Heuer A."/>
            <person name="Rast P."/>
            <person name="Oberbeckmann S."/>
            <person name="Bunk B."/>
            <person name="Jeske O."/>
            <person name="Meyerdierks A."/>
            <person name="Storesund J.E."/>
            <person name="Kallscheuer N."/>
            <person name="Luecker S."/>
            <person name="Lage O.M."/>
            <person name="Pohl T."/>
            <person name="Merkel B.J."/>
            <person name="Hornburger P."/>
            <person name="Mueller R.-W."/>
            <person name="Bruemmer F."/>
            <person name="Labrenz M."/>
            <person name="Spormann A.M."/>
            <person name="Op den Camp H."/>
            <person name="Overmann J."/>
            <person name="Amann R."/>
            <person name="Jetten M.S.M."/>
            <person name="Mascher T."/>
            <person name="Medema M.H."/>
            <person name="Devos D.P."/>
            <person name="Kaster A.-K."/>
            <person name="Ovreas L."/>
            <person name="Rohde M."/>
            <person name="Galperin M.Y."/>
            <person name="Jogler C."/>
        </authorList>
    </citation>
    <scope>NUCLEOTIDE SEQUENCE [LARGE SCALE GENOMIC DNA]</scope>
    <source>
        <strain evidence="4 5">Pan181</strain>
    </source>
</reference>
<accession>A0A518AI31</accession>
<dbReference type="EMBL" id="CP036278">
    <property type="protein sequence ID" value="QDU54388.1"/>
    <property type="molecule type" value="Genomic_DNA"/>
</dbReference>
<dbReference type="Proteomes" id="UP000315750">
    <property type="component" value="Chromosome"/>
</dbReference>
<feature type="signal peptide" evidence="2">
    <location>
        <begin position="1"/>
        <end position="21"/>
    </location>
</feature>
<evidence type="ECO:0000256" key="1">
    <source>
        <dbReference type="SAM" id="MobiDB-lite"/>
    </source>
</evidence>
<proteinExistence type="predicted"/>
<dbReference type="KEGG" id="amuc:Pan181_05690"/>
<dbReference type="Gene3D" id="3.40.190.10">
    <property type="entry name" value="Periplasmic binding protein-like II"/>
    <property type="match status" value="2"/>
</dbReference>
<protein>
    <submittedName>
        <fullName evidence="4">Outer membrane protein assembly factor BamB</fullName>
    </submittedName>
</protein>
<feature type="domain" description="Pyrrolo-quinoline quinone repeat" evidence="3">
    <location>
        <begin position="429"/>
        <end position="634"/>
    </location>
</feature>
<feature type="chain" id="PRO_5021971151" evidence="2">
    <location>
        <begin position="22"/>
        <end position="726"/>
    </location>
</feature>
<sequence length="726" mass="78225" precursor="true">MLKPLTLLACLTLGLAPWASADEPEQEPLNMVVMDPLAAPLSCPCVEGYAQRKYEKLAEYLTEKLGREVTVSFGESISRAMEKGDIETAHIIIGKDSVVRGDAAKLKFRVMPVAQLTGKDGSTTQTGLVVVRGGDAAQKIEDLEGYRILYGPQECDEKFAAPRELLAQAGIDVVAAEQAETSAACSDGACKIIEWGDSEKAAAVISSYAAPLLEGCGTIQKGDLRVVGETKPVPFVTAFVHRKVAKEDRRAIRQALVNSLDDPELMLALETLQGFVPVTKEYRELYKTKAAEAKAAKSQESTTDSASTDSATSTDAAQTEQPAPASTTLGWTGWRGPHRDAHVRALPTSLPELLPSVWQVPLAHAGLGGVAATDKYVVIGDRNLPNTGDEFRCYDADTGLLLWMVDYPAEGHLDYDNTPRATPLIVAGKPGTVMESPRVYLLGAFGDLTCADLATGLIYWQKNIRQEFGADNELVWGTCSSPLVVDDKLIVNPGAPEASIVALDLATGLPIWQTPGNTSGYGSLITAKLGGRLQIVGHDRTSLGGWDVATGERLWTLVPPRKGDFNVPTPIAIDGQLLVTTEGNGTRLYAFDDAGRIVAEPKAVQPQLAPDMSTPVVVGRRVFCVCRHLYELDLDNALVEVARLEDRSLDDYAPILADSERLLVLAHGGELLLIDITGPEPTITSRTYLFDDPQTREAELYSHPALVGNHLYVRGETTLARFDLGE</sequence>
<feature type="region of interest" description="Disordered" evidence="1">
    <location>
        <begin position="293"/>
        <end position="334"/>
    </location>
</feature>
<keyword evidence="5" id="KW-1185">Reference proteome</keyword>
<evidence type="ECO:0000256" key="2">
    <source>
        <dbReference type="SAM" id="SignalP"/>
    </source>
</evidence>
<dbReference type="OrthoDB" id="269683at2"/>
<dbReference type="PANTHER" id="PTHR34512:SF30">
    <property type="entry name" value="OUTER MEMBRANE PROTEIN ASSEMBLY FACTOR BAMB"/>
    <property type="match status" value="1"/>
</dbReference>
<keyword evidence="2" id="KW-0732">Signal</keyword>
<dbReference type="InterPro" id="IPR011047">
    <property type="entry name" value="Quinoprotein_ADH-like_sf"/>
</dbReference>
<dbReference type="Pfam" id="PF13360">
    <property type="entry name" value="PQQ_2"/>
    <property type="match status" value="1"/>
</dbReference>
<dbReference type="SUPFAM" id="SSF50998">
    <property type="entry name" value="Quinoprotein alcohol dehydrogenase-like"/>
    <property type="match status" value="1"/>
</dbReference>
<organism evidence="4 5">
    <name type="scientific">Aeoliella mucimassa</name>
    <dbReference type="NCBI Taxonomy" id="2527972"/>
    <lineage>
        <taxon>Bacteria</taxon>
        <taxon>Pseudomonadati</taxon>
        <taxon>Planctomycetota</taxon>
        <taxon>Planctomycetia</taxon>
        <taxon>Pirellulales</taxon>
        <taxon>Lacipirellulaceae</taxon>
        <taxon>Aeoliella</taxon>
    </lineage>
</organism>
<dbReference type="AlphaFoldDB" id="A0A518AI31"/>
<dbReference type="InterPro" id="IPR002372">
    <property type="entry name" value="PQQ_rpt_dom"/>
</dbReference>
<dbReference type="InterPro" id="IPR015943">
    <property type="entry name" value="WD40/YVTN_repeat-like_dom_sf"/>
</dbReference>
<feature type="compositionally biased region" description="Low complexity" evidence="1">
    <location>
        <begin position="298"/>
        <end position="321"/>
    </location>
</feature>
<dbReference type="Gene3D" id="2.130.10.10">
    <property type="entry name" value="YVTN repeat-like/Quinoprotein amine dehydrogenase"/>
    <property type="match status" value="1"/>
</dbReference>
<dbReference type="PANTHER" id="PTHR34512">
    <property type="entry name" value="CELL SURFACE PROTEIN"/>
    <property type="match status" value="1"/>
</dbReference>
<dbReference type="Pfam" id="PF12974">
    <property type="entry name" value="Phosphonate-bd"/>
    <property type="match status" value="1"/>
</dbReference>
<gene>
    <name evidence="4" type="primary">bamB_1</name>
    <name evidence="4" type="ORF">Pan181_05690</name>
</gene>
<dbReference type="SUPFAM" id="SSF53850">
    <property type="entry name" value="Periplasmic binding protein-like II"/>
    <property type="match status" value="1"/>
</dbReference>
<dbReference type="RefSeq" id="WP_145245374.1">
    <property type="nucleotide sequence ID" value="NZ_CP036278.1"/>
</dbReference>
<evidence type="ECO:0000313" key="5">
    <source>
        <dbReference type="Proteomes" id="UP000315750"/>
    </source>
</evidence>
<evidence type="ECO:0000313" key="4">
    <source>
        <dbReference type="EMBL" id="QDU54388.1"/>
    </source>
</evidence>
<name>A0A518AI31_9BACT</name>
<evidence type="ECO:0000259" key="3">
    <source>
        <dbReference type="Pfam" id="PF13360"/>
    </source>
</evidence>